<organism evidence="8 9">
    <name type="scientific">Noviherbaspirillum suwonense</name>
    <dbReference type="NCBI Taxonomy" id="1224511"/>
    <lineage>
        <taxon>Bacteria</taxon>
        <taxon>Pseudomonadati</taxon>
        <taxon>Pseudomonadota</taxon>
        <taxon>Betaproteobacteria</taxon>
        <taxon>Burkholderiales</taxon>
        <taxon>Oxalobacteraceae</taxon>
        <taxon>Noviherbaspirillum</taxon>
    </lineage>
</organism>
<keyword evidence="2" id="KW-0500">Molybdenum</keyword>
<dbReference type="InterPro" id="IPR005066">
    <property type="entry name" value="MoCF_OxRdtse_dimer"/>
</dbReference>
<name>A0ABY1QUB4_9BURK</name>
<feature type="domain" description="Moybdenum cofactor oxidoreductase dimerisation" evidence="7">
    <location>
        <begin position="296"/>
        <end position="405"/>
    </location>
</feature>
<evidence type="ECO:0000313" key="9">
    <source>
        <dbReference type="Proteomes" id="UP001158049"/>
    </source>
</evidence>
<dbReference type="SUPFAM" id="SSF81296">
    <property type="entry name" value="E set domains"/>
    <property type="match status" value="1"/>
</dbReference>
<comment type="cofactor">
    <cofactor evidence="1">
        <name>Mo-molybdopterin</name>
        <dbReference type="ChEBI" id="CHEBI:71302"/>
    </cofactor>
</comment>
<evidence type="ECO:0000256" key="5">
    <source>
        <dbReference type="SAM" id="SignalP"/>
    </source>
</evidence>
<dbReference type="InterPro" id="IPR000572">
    <property type="entry name" value="OxRdtase_Mopterin-bd_dom"/>
</dbReference>
<evidence type="ECO:0000256" key="1">
    <source>
        <dbReference type="ARBA" id="ARBA00001924"/>
    </source>
</evidence>
<protein>
    <submittedName>
        <fullName evidence="8">Sulfite dehydrogenase (Cytochrome) subunit SorA apoprotein</fullName>
    </submittedName>
</protein>
<evidence type="ECO:0000259" key="6">
    <source>
        <dbReference type="Pfam" id="PF00174"/>
    </source>
</evidence>
<dbReference type="Pfam" id="PF03404">
    <property type="entry name" value="Mo-co_dimer"/>
    <property type="match status" value="1"/>
</dbReference>
<evidence type="ECO:0000256" key="3">
    <source>
        <dbReference type="ARBA" id="ARBA00022723"/>
    </source>
</evidence>
<dbReference type="SUPFAM" id="SSF56524">
    <property type="entry name" value="Oxidoreductase molybdopterin-binding domain"/>
    <property type="match status" value="1"/>
</dbReference>
<dbReference type="InterPro" id="IPR014756">
    <property type="entry name" value="Ig_E-set"/>
</dbReference>
<dbReference type="Pfam" id="PF00174">
    <property type="entry name" value="Oxidored_molyb"/>
    <property type="match status" value="1"/>
</dbReference>
<keyword evidence="9" id="KW-1185">Reference proteome</keyword>
<evidence type="ECO:0000313" key="8">
    <source>
        <dbReference type="EMBL" id="SMP80717.1"/>
    </source>
</evidence>
<dbReference type="PRINTS" id="PR00407">
    <property type="entry name" value="EUMOPTERIN"/>
</dbReference>
<proteinExistence type="predicted"/>
<comment type="caution">
    <text evidence="8">The sequence shown here is derived from an EMBL/GenBank/DDBJ whole genome shotgun (WGS) entry which is preliminary data.</text>
</comment>
<keyword evidence="5" id="KW-0732">Signal</keyword>
<sequence>MFEMNGKYRSIVSRRLFLQRAGAFGLAATPLAALAGAAVEEGVTFADGPRELVTYPQKRPLIRVHTRPPHLETPFEVYNGGAITPNDAFFVRYHLANIPLSIDPETYRLEVKGTVSRPLSLSLSDLKKMGQHEVVAVNQCSGNSRAFSSPRVFGAQLANGAMGNARWVGVPLKTVLEKAGIGAGAKQVVFNGLDQPVLPSTSDFRKSLDVEHALSGEPILAWSMNGKDIPFLNGYPLKLIVPGYFGTYWVKHLSDIEVIDQAYTGHDALFMTTAYRVPDNDCMCVAPGTTPAKTRPISTLAVRSFITSVVNGGVLTAGRTVELKGIAFDGGTGIKDVEVSIDGGKTWRTAKLGQDLGRFSFREWSLPISFRQKGAAVLMVRASNRHGDVQPDTATWNPAGYRRNVIESTNVVIA</sequence>
<dbReference type="Gene3D" id="3.90.420.10">
    <property type="entry name" value="Oxidoreductase, molybdopterin-binding domain"/>
    <property type="match status" value="1"/>
</dbReference>
<dbReference type="InterPro" id="IPR036374">
    <property type="entry name" value="OxRdtase_Mopterin-bd_sf"/>
</dbReference>
<gene>
    <name evidence="8" type="ORF">SAMN06295970_1382</name>
</gene>
<keyword evidence="4" id="KW-0560">Oxidoreductase</keyword>
<evidence type="ECO:0000259" key="7">
    <source>
        <dbReference type="Pfam" id="PF03404"/>
    </source>
</evidence>
<evidence type="ECO:0000256" key="4">
    <source>
        <dbReference type="ARBA" id="ARBA00023002"/>
    </source>
</evidence>
<feature type="chain" id="PRO_5046170928" evidence="5">
    <location>
        <begin position="36"/>
        <end position="414"/>
    </location>
</feature>
<dbReference type="Gene3D" id="2.60.40.650">
    <property type="match status" value="1"/>
</dbReference>
<dbReference type="InterPro" id="IPR008335">
    <property type="entry name" value="Mopterin_OxRdtase_euk"/>
</dbReference>
<dbReference type="Proteomes" id="UP001158049">
    <property type="component" value="Unassembled WGS sequence"/>
</dbReference>
<dbReference type="PANTHER" id="PTHR19372:SF7">
    <property type="entry name" value="SULFITE OXIDASE, MITOCHONDRIAL"/>
    <property type="match status" value="1"/>
</dbReference>
<feature type="domain" description="Oxidoreductase molybdopterin-binding" evidence="6">
    <location>
        <begin position="97"/>
        <end position="265"/>
    </location>
</feature>
<accession>A0ABY1QUB4</accession>
<evidence type="ECO:0000256" key="2">
    <source>
        <dbReference type="ARBA" id="ARBA00022505"/>
    </source>
</evidence>
<feature type="signal peptide" evidence="5">
    <location>
        <begin position="1"/>
        <end position="35"/>
    </location>
</feature>
<reference evidence="8 9" key="1">
    <citation type="submission" date="2017-05" db="EMBL/GenBank/DDBJ databases">
        <authorList>
            <person name="Varghese N."/>
            <person name="Submissions S."/>
        </authorList>
    </citation>
    <scope>NUCLEOTIDE SEQUENCE [LARGE SCALE GENOMIC DNA]</scope>
    <source>
        <strain evidence="8 9">DSM 26001</strain>
    </source>
</reference>
<dbReference type="EMBL" id="FXUL01000038">
    <property type="protein sequence ID" value="SMP80717.1"/>
    <property type="molecule type" value="Genomic_DNA"/>
</dbReference>
<dbReference type="PANTHER" id="PTHR19372">
    <property type="entry name" value="SULFITE REDUCTASE"/>
    <property type="match status" value="1"/>
</dbReference>
<keyword evidence="3" id="KW-0479">Metal-binding</keyword>